<feature type="transmembrane region" description="Helical" evidence="6">
    <location>
        <begin position="79"/>
        <end position="97"/>
    </location>
</feature>
<evidence type="ECO:0000256" key="6">
    <source>
        <dbReference type="SAM" id="Phobius"/>
    </source>
</evidence>
<proteinExistence type="predicted"/>
<feature type="transmembrane region" description="Helical" evidence="6">
    <location>
        <begin position="104"/>
        <end position="126"/>
    </location>
</feature>
<name>A0A4Y9RXM8_9CAUL</name>
<dbReference type="SUPFAM" id="SSF103473">
    <property type="entry name" value="MFS general substrate transporter"/>
    <property type="match status" value="1"/>
</dbReference>
<protein>
    <submittedName>
        <fullName evidence="7">MFS transporter</fullName>
    </submittedName>
</protein>
<feature type="transmembrane region" description="Helical" evidence="6">
    <location>
        <begin position="332"/>
        <end position="353"/>
    </location>
</feature>
<evidence type="ECO:0000256" key="4">
    <source>
        <dbReference type="ARBA" id="ARBA00022989"/>
    </source>
</evidence>
<dbReference type="OrthoDB" id="5314453at2"/>
<gene>
    <name evidence="7" type="ORF">EGY25_02165</name>
</gene>
<reference evidence="7 8" key="1">
    <citation type="submission" date="2019-03" db="EMBL/GenBank/DDBJ databases">
        <title>Draft genome of Brevundimonas sp. a heavy metal resistant soil bacteria.</title>
        <authorList>
            <person name="Soto J."/>
        </authorList>
    </citation>
    <scope>NUCLEOTIDE SEQUENCE [LARGE SCALE GENOMIC DNA]</scope>
    <source>
        <strain evidence="7 8">B-10</strain>
    </source>
</reference>
<feature type="transmembrane region" description="Helical" evidence="6">
    <location>
        <begin position="132"/>
        <end position="155"/>
    </location>
</feature>
<feature type="transmembrane region" description="Helical" evidence="6">
    <location>
        <begin position="229"/>
        <end position="255"/>
    </location>
</feature>
<feature type="transmembrane region" description="Helical" evidence="6">
    <location>
        <begin position="424"/>
        <end position="445"/>
    </location>
</feature>
<dbReference type="Gene3D" id="1.20.1720.10">
    <property type="entry name" value="Multidrug resistance protein D"/>
    <property type="match status" value="1"/>
</dbReference>
<keyword evidence="2" id="KW-0813">Transport</keyword>
<feature type="transmembrane region" description="Helical" evidence="6">
    <location>
        <begin position="197"/>
        <end position="217"/>
    </location>
</feature>
<dbReference type="Proteomes" id="UP000298216">
    <property type="component" value="Unassembled WGS sequence"/>
</dbReference>
<sequence length="570" mass="61312">MARNNWHLPWEQYVETLKPHERPMMPGSPATPDHSWPMRIQYALTGLLVAMVGSLGNAAVTANIQNLQGSLGITITEAAWLPVVFVMTNACMNLILVKFRMQYGLRLFTQIFLGAFVLVCAAHLFVDNYQSTLLVRAIAGMAGAGLSSLGFLYIIQAFPAAHRLKGLIIGIGLASFAVPIARLIMPSLLQLGDWRAFYLYELGMCLVAWGAVQVVKLPPSERMRVFDRLDFLTFALFAPGVALLCAALGLGRIVWWTQAAWIGWALIGSIVLLTAAFLVEHNRKNPLINTRWLTGPDLLRLFGAILLIRMVLTEQTSGAVGFLTVVGLGPDQLHGLFVVILLSMIAGTLVSAFSLNMGKLNKPIAIALALIALGAWIDSHSTVLTRPAQLYFSQALIAFASAMFIGPALMIGIAKVLTQGKQNLISFIVMFSVLQNVGGLAGGALTGTLQIVREKYHSNQLAAGISALDPQVALRLRQLSGAYASTITDPALLNAEGAALLGRQVTQQANVLAYNDVFLVIAVIAALGCAWVTVTHLRPRWKARRDAKNNTTDAAAQNTATQAAAVAAAD</sequence>
<keyword evidence="4 6" id="KW-1133">Transmembrane helix</keyword>
<evidence type="ECO:0000313" key="7">
    <source>
        <dbReference type="EMBL" id="TFW14037.1"/>
    </source>
</evidence>
<evidence type="ECO:0000256" key="1">
    <source>
        <dbReference type="ARBA" id="ARBA00004141"/>
    </source>
</evidence>
<feature type="transmembrane region" description="Helical" evidence="6">
    <location>
        <begin position="167"/>
        <end position="185"/>
    </location>
</feature>
<feature type="transmembrane region" description="Helical" evidence="6">
    <location>
        <begin position="517"/>
        <end position="537"/>
    </location>
</feature>
<feature type="transmembrane region" description="Helical" evidence="6">
    <location>
        <begin position="42"/>
        <end position="59"/>
    </location>
</feature>
<keyword evidence="5 6" id="KW-0472">Membrane</keyword>
<organism evidence="7 8">
    <name type="scientific">Brevundimonas intermedia</name>
    <dbReference type="NCBI Taxonomy" id="74315"/>
    <lineage>
        <taxon>Bacteria</taxon>
        <taxon>Pseudomonadati</taxon>
        <taxon>Pseudomonadota</taxon>
        <taxon>Alphaproteobacteria</taxon>
        <taxon>Caulobacterales</taxon>
        <taxon>Caulobacteraceae</taxon>
        <taxon>Brevundimonas</taxon>
    </lineage>
</organism>
<feature type="transmembrane region" description="Helical" evidence="6">
    <location>
        <begin position="261"/>
        <end position="280"/>
    </location>
</feature>
<keyword evidence="8" id="KW-1185">Reference proteome</keyword>
<keyword evidence="3 6" id="KW-0812">Transmembrane</keyword>
<dbReference type="EMBL" id="SPVH01000002">
    <property type="protein sequence ID" value="TFW14037.1"/>
    <property type="molecule type" value="Genomic_DNA"/>
</dbReference>
<evidence type="ECO:0000256" key="3">
    <source>
        <dbReference type="ARBA" id="ARBA00022692"/>
    </source>
</evidence>
<accession>A0A4Y9RXM8</accession>
<comment type="subcellular location">
    <subcellularLocation>
        <location evidence="1">Membrane</location>
        <topology evidence="1">Multi-pass membrane protein</topology>
    </subcellularLocation>
</comment>
<evidence type="ECO:0000256" key="2">
    <source>
        <dbReference type="ARBA" id="ARBA00022448"/>
    </source>
</evidence>
<feature type="transmembrane region" description="Helical" evidence="6">
    <location>
        <begin position="397"/>
        <end position="417"/>
    </location>
</feature>
<dbReference type="GO" id="GO:0016020">
    <property type="term" value="C:membrane"/>
    <property type="evidence" value="ECO:0007669"/>
    <property type="project" value="UniProtKB-SubCell"/>
</dbReference>
<comment type="caution">
    <text evidence="7">The sequence shown here is derived from an EMBL/GenBank/DDBJ whole genome shotgun (WGS) entry which is preliminary data.</text>
</comment>
<dbReference type="AlphaFoldDB" id="A0A4Y9RXM8"/>
<evidence type="ECO:0000313" key="8">
    <source>
        <dbReference type="Proteomes" id="UP000298216"/>
    </source>
</evidence>
<dbReference type="RefSeq" id="WP_135193429.1">
    <property type="nucleotide sequence ID" value="NZ_SPVH01000002.1"/>
</dbReference>
<feature type="transmembrane region" description="Helical" evidence="6">
    <location>
        <begin position="360"/>
        <end position="377"/>
    </location>
</feature>
<dbReference type="PANTHER" id="PTHR42718">
    <property type="entry name" value="MAJOR FACILITATOR SUPERFAMILY MULTIDRUG TRANSPORTER MFSC"/>
    <property type="match status" value="1"/>
</dbReference>
<dbReference type="InterPro" id="IPR036259">
    <property type="entry name" value="MFS_trans_sf"/>
</dbReference>
<dbReference type="PANTHER" id="PTHR42718:SF9">
    <property type="entry name" value="MAJOR FACILITATOR SUPERFAMILY MULTIDRUG TRANSPORTER MFSC"/>
    <property type="match status" value="1"/>
</dbReference>
<feature type="transmembrane region" description="Helical" evidence="6">
    <location>
        <begin position="292"/>
        <end position="312"/>
    </location>
</feature>
<evidence type="ECO:0000256" key="5">
    <source>
        <dbReference type="ARBA" id="ARBA00023136"/>
    </source>
</evidence>